<dbReference type="InterPro" id="IPR051310">
    <property type="entry name" value="MCP_chemotaxis"/>
</dbReference>
<dbReference type="RefSeq" id="WP_398279239.1">
    <property type="nucleotide sequence ID" value="NZ_JBITLV010000003.1"/>
</dbReference>
<evidence type="ECO:0000256" key="3">
    <source>
        <dbReference type="ARBA" id="ARBA00022989"/>
    </source>
</evidence>
<dbReference type="SUPFAM" id="SSF58104">
    <property type="entry name" value="Methyl-accepting chemotaxis protein (MCP) signaling domain"/>
    <property type="match status" value="1"/>
</dbReference>
<dbReference type="Pfam" id="PF18947">
    <property type="entry name" value="HAMP_2"/>
    <property type="match status" value="1"/>
</dbReference>
<feature type="compositionally biased region" description="Low complexity" evidence="6">
    <location>
        <begin position="750"/>
        <end position="764"/>
    </location>
</feature>
<evidence type="ECO:0000313" key="10">
    <source>
        <dbReference type="EMBL" id="MFI7587476.1"/>
    </source>
</evidence>
<evidence type="ECO:0000256" key="6">
    <source>
        <dbReference type="SAM" id="MobiDB-lite"/>
    </source>
</evidence>
<dbReference type="InterPro" id="IPR004089">
    <property type="entry name" value="MCPsignal_dom"/>
</dbReference>
<dbReference type="PANTHER" id="PTHR43531:SF11">
    <property type="entry name" value="METHYL-ACCEPTING CHEMOTAXIS PROTEIN 3"/>
    <property type="match status" value="1"/>
</dbReference>
<dbReference type="CDD" id="cd06225">
    <property type="entry name" value="HAMP"/>
    <property type="match status" value="1"/>
</dbReference>
<dbReference type="SMART" id="SM00304">
    <property type="entry name" value="HAMP"/>
    <property type="match status" value="3"/>
</dbReference>
<evidence type="ECO:0000256" key="1">
    <source>
        <dbReference type="ARBA" id="ARBA00022500"/>
    </source>
</evidence>
<dbReference type="Pfam" id="PF21927">
    <property type="entry name" value="McpB_HAMP_2"/>
    <property type="match status" value="1"/>
</dbReference>
<feature type="transmembrane region" description="Helical" evidence="7">
    <location>
        <begin position="199"/>
        <end position="219"/>
    </location>
</feature>
<gene>
    <name evidence="10" type="ORF">ACIB24_10430</name>
</gene>
<dbReference type="Pfam" id="PF00015">
    <property type="entry name" value="MCPsignal"/>
    <property type="match status" value="1"/>
</dbReference>
<evidence type="ECO:0000256" key="7">
    <source>
        <dbReference type="SAM" id="Phobius"/>
    </source>
</evidence>
<keyword evidence="2 7" id="KW-0812">Transmembrane</keyword>
<dbReference type="InterPro" id="IPR054421">
    <property type="entry name" value="McpB_HAMP_2nd"/>
</dbReference>
<dbReference type="SMART" id="SM00283">
    <property type="entry name" value="MA"/>
    <property type="match status" value="1"/>
</dbReference>
<dbReference type="Pfam" id="PF18575">
    <property type="entry name" value="HAMP_N3"/>
    <property type="match status" value="2"/>
</dbReference>
<sequence>MLRRTRLSVRINLLVGVVALAVGVLVLAGYSSMQGQRHVQQQLLAQSDLNDAARIVQYDFADFNGWQTAYTLDASRVGPSAAADGAPSRKAFLASVERTRQDLAALDKATRQDPTVDSANVDSAKAALDEFMVNDAKIVALLRQGTAEATRQADDLVGKTEMAVFQRGAKAVAAVAADIAAEQDKLIAQANDEARRDTMLGIGLGVLALLVITVLGLAIGRSVRGPAENIRTAAERLAAGDLDFDVDETGSDELSQAGRAMGQARGTLAGLVEQMNRMAAEHEAGDIDVVVDADSFPGAYGVVGRGVNDMVASHIAVKKQAMGVVKAFGEGDFDAPMPQLPGKKAFINDTIEQVRGNLQGLIEQMNRMSAEHEAGDIDVVIETDRFQGGFREMAAGVNGMVAGHIAVKKQAMAVVKAFGEGDFDAPMPQLPGKKAFINDTIEQVRGNLRALIEDATMLSEAAVQGRLDVRADAFRHEGGFRRIVQGVNDTLDAVIGPLTEVGEVLAAMSDGDLTRTVDTTYAGRLEELRVAVNNTVHTMARTVGEVIGATDQLSNAAEQISGASQALSQAATEQAATVEETGSSVDQMAASINQNSDNAKVTDDIAGKAAREAAEGGEAVQETVEAMKTIAAKIAIIDDIAFQTNMLALNATIEAARAGEHGKGFAVVATEVGKLAERSQVAAQEIGQLATGSVQTAERAGALLGEIVPSIRKTSDLVQEISAASSEQASGASQITTSMSQMNQVTQQNASSSEELAATAEEMTAQTGQLQELMRFFRVPGSARPGGFAPTRGPAAEPVVAGMPAPRQADELSFDDADFDRF</sequence>
<dbReference type="PANTHER" id="PTHR43531">
    <property type="entry name" value="PROTEIN ICFG"/>
    <property type="match status" value="1"/>
</dbReference>
<feature type="region of interest" description="Disordered" evidence="6">
    <location>
        <begin position="740"/>
        <end position="764"/>
    </location>
</feature>
<name>A0ABW8AMA0_9ACTN</name>
<dbReference type="CDD" id="cd17527">
    <property type="entry name" value="HAMP_II"/>
    <property type="match status" value="2"/>
</dbReference>
<comment type="similarity">
    <text evidence="4">Belongs to the methyl-accepting chemotaxis (MCP) protein family.</text>
</comment>
<dbReference type="PROSITE" id="PS50111">
    <property type="entry name" value="CHEMOTAXIS_TRANSDUC_2"/>
    <property type="match status" value="1"/>
</dbReference>
<evidence type="ECO:0000259" key="8">
    <source>
        <dbReference type="PROSITE" id="PS50111"/>
    </source>
</evidence>
<comment type="caution">
    <text evidence="10">The sequence shown here is derived from an EMBL/GenBank/DDBJ whole genome shotgun (WGS) entry which is preliminary data.</text>
</comment>
<dbReference type="PROSITE" id="PS50885">
    <property type="entry name" value="HAMP"/>
    <property type="match status" value="2"/>
</dbReference>
<feature type="domain" description="Methyl-accepting transducer" evidence="8">
    <location>
        <begin position="549"/>
        <end position="764"/>
    </location>
</feature>
<keyword evidence="11" id="KW-1185">Reference proteome</keyword>
<dbReference type="Gene3D" id="1.20.120.1530">
    <property type="match status" value="3"/>
</dbReference>
<feature type="domain" description="HAMP" evidence="9">
    <location>
        <begin position="221"/>
        <end position="273"/>
    </location>
</feature>
<organism evidence="10 11">
    <name type="scientific">Spongisporangium articulatum</name>
    <dbReference type="NCBI Taxonomy" id="3362603"/>
    <lineage>
        <taxon>Bacteria</taxon>
        <taxon>Bacillati</taxon>
        <taxon>Actinomycetota</taxon>
        <taxon>Actinomycetes</taxon>
        <taxon>Kineosporiales</taxon>
        <taxon>Kineosporiaceae</taxon>
        <taxon>Spongisporangium</taxon>
    </lineage>
</organism>
<dbReference type="CDD" id="cd11386">
    <property type="entry name" value="MCP_signal"/>
    <property type="match status" value="1"/>
</dbReference>
<dbReference type="Pfam" id="PF00672">
    <property type="entry name" value="HAMP"/>
    <property type="match status" value="1"/>
</dbReference>
<evidence type="ECO:0000313" key="11">
    <source>
        <dbReference type="Proteomes" id="UP001612915"/>
    </source>
</evidence>
<proteinExistence type="inferred from homology"/>
<dbReference type="Proteomes" id="UP001612915">
    <property type="component" value="Unassembled WGS sequence"/>
</dbReference>
<keyword evidence="1" id="KW-0145">Chemotaxis</keyword>
<feature type="compositionally biased region" description="Polar residues" evidence="6">
    <location>
        <begin position="740"/>
        <end position="749"/>
    </location>
</feature>
<dbReference type="Gene3D" id="1.10.287.950">
    <property type="entry name" value="Methyl-accepting chemotaxis protein"/>
    <property type="match status" value="1"/>
</dbReference>
<keyword evidence="3 7" id="KW-1133">Transmembrane helix</keyword>
<dbReference type="EMBL" id="JBITLV010000003">
    <property type="protein sequence ID" value="MFI7587476.1"/>
    <property type="molecule type" value="Genomic_DNA"/>
</dbReference>
<accession>A0ABW8AMA0</accession>
<keyword evidence="7" id="KW-0472">Membrane</keyword>
<feature type="region of interest" description="Disordered" evidence="6">
    <location>
        <begin position="786"/>
        <end position="822"/>
    </location>
</feature>
<dbReference type="InterPro" id="IPR041395">
    <property type="entry name" value="McpB_HAMP_3rd"/>
</dbReference>
<feature type="domain" description="HAMP" evidence="9">
    <location>
        <begin position="492"/>
        <end position="544"/>
    </location>
</feature>
<feature type="compositionally biased region" description="Acidic residues" evidence="6">
    <location>
        <begin position="812"/>
        <end position="822"/>
    </location>
</feature>
<dbReference type="CDD" id="cd17528">
    <property type="entry name" value="HAMP_III"/>
    <property type="match status" value="2"/>
</dbReference>
<evidence type="ECO:0000259" key="9">
    <source>
        <dbReference type="PROSITE" id="PS50885"/>
    </source>
</evidence>
<evidence type="ECO:0000256" key="5">
    <source>
        <dbReference type="PROSITE-ProRule" id="PRU00284"/>
    </source>
</evidence>
<protein>
    <submittedName>
        <fullName evidence="10">Methyl-accepting chemotaxis protein</fullName>
    </submittedName>
</protein>
<keyword evidence="5" id="KW-0807">Transducer</keyword>
<reference evidence="10 11" key="1">
    <citation type="submission" date="2024-10" db="EMBL/GenBank/DDBJ databases">
        <title>The Natural Products Discovery Center: Release of the First 8490 Sequenced Strains for Exploring Actinobacteria Biosynthetic Diversity.</title>
        <authorList>
            <person name="Kalkreuter E."/>
            <person name="Kautsar S.A."/>
            <person name="Yang D."/>
            <person name="Bader C.D."/>
            <person name="Teijaro C.N."/>
            <person name="Fluegel L."/>
            <person name="Davis C.M."/>
            <person name="Simpson J.R."/>
            <person name="Lauterbach L."/>
            <person name="Steele A.D."/>
            <person name="Gui C."/>
            <person name="Meng S."/>
            <person name="Li G."/>
            <person name="Viehrig K."/>
            <person name="Ye F."/>
            <person name="Su P."/>
            <person name="Kiefer A.F."/>
            <person name="Nichols A."/>
            <person name="Cepeda A.J."/>
            <person name="Yan W."/>
            <person name="Fan B."/>
            <person name="Jiang Y."/>
            <person name="Adhikari A."/>
            <person name="Zheng C.-J."/>
            <person name="Schuster L."/>
            <person name="Cowan T.M."/>
            <person name="Smanski M.J."/>
            <person name="Chevrette M.G."/>
            <person name="De Carvalho L.P.S."/>
            <person name="Shen B."/>
        </authorList>
    </citation>
    <scope>NUCLEOTIDE SEQUENCE [LARGE SCALE GENOMIC DNA]</scope>
    <source>
        <strain evidence="10 11">NPDC049639</strain>
    </source>
</reference>
<evidence type="ECO:0000256" key="4">
    <source>
        <dbReference type="ARBA" id="ARBA00029447"/>
    </source>
</evidence>
<dbReference type="InterPro" id="IPR003660">
    <property type="entry name" value="HAMP_dom"/>
</dbReference>
<evidence type="ECO:0000256" key="2">
    <source>
        <dbReference type="ARBA" id="ARBA00022692"/>
    </source>
</evidence>